<proteinExistence type="predicted"/>
<dbReference type="EMBL" id="JMQN01000015">
    <property type="protein sequence ID" value="KEA64796.1"/>
    <property type="molecule type" value="Genomic_DNA"/>
</dbReference>
<dbReference type="AlphaFoldDB" id="A0A081G1Z1"/>
<accession>A0A081G1Z1</accession>
<keyword evidence="3" id="KW-1185">Reference proteome</keyword>
<dbReference type="OrthoDB" id="9799122at2"/>
<dbReference type="Pfam" id="PF01323">
    <property type="entry name" value="DSBA"/>
    <property type="match status" value="1"/>
</dbReference>
<dbReference type="InterPro" id="IPR001853">
    <property type="entry name" value="DSBA-like_thioredoxin_dom"/>
</dbReference>
<dbReference type="Gene3D" id="3.40.30.10">
    <property type="entry name" value="Glutaredoxin"/>
    <property type="match status" value="1"/>
</dbReference>
<dbReference type="Proteomes" id="UP000028252">
    <property type="component" value="Unassembled WGS sequence"/>
</dbReference>
<name>A0A081G1Z1_9GAMM</name>
<evidence type="ECO:0000259" key="1">
    <source>
        <dbReference type="Pfam" id="PF01323"/>
    </source>
</evidence>
<feature type="domain" description="DSBA-like thioredoxin" evidence="1">
    <location>
        <begin position="7"/>
        <end position="210"/>
    </location>
</feature>
<dbReference type="PANTHER" id="PTHR13887">
    <property type="entry name" value="GLUTATHIONE S-TRANSFERASE KAPPA"/>
    <property type="match status" value="1"/>
</dbReference>
<dbReference type="STRING" id="1232683.ADIMK_1249"/>
<evidence type="ECO:0000313" key="3">
    <source>
        <dbReference type="Proteomes" id="UP000028252"/>
    </source>
</evidence>
<protein>
    <submittedName>
        <fullName evidence="2">2-hydroxychromene-2-carboxylate isomerase/DsbA-like thioredoxin domain</fullName>
    </submittedName>
</protein>
<reference evidence="2 3" key="1">
    <citation type="submission" date="2014-04" db="EMBL/GenBank/DDBJ databases">
        <title>Marinobacterium kochiensis sp. nov., isolated from sediment sample collected from Kochi backwaters in Kerala, India.</title>
        <authorList>
            <person name="Singh A."/>
            <person name="Pinnaka A.K."/>
        </authorList>
    </citation>
    <scope>NUCLEOTIDE SEQUENCE [LARGE SCALE GENOMIC DNA]</scope>
    <source>
        <strain evidence="2 3">AK27</strain>
    </source>
</reference>
<dbReference type="GO" id="GO:0016491">
    <property type="term" value="F:oxidoreductase activity"/>
    <property type="evidence" value="ECO:0007669"/>
    <property type="project" value="InterPro"/>
</dbReference>
<sequence>MSQVLKIDFVSDVVCPWCAIGLNSLLQALEQLKGEVAATLHFHPFELTPEMSDEGEYVIPYLCAKYGISEMQVAQNQALITERGAELGFRFDFRADSKKWNTFDAHRLLHWAATQGADKQLSLKLGLLEAYFTHNRNPSDRTLLCELAERAGLDGKAAGEVFDSGRFADEVRAEEQLWQRRGVSSVPTIVFNERYAVSGGQPVETFVQVIRDVLTESD</sequence>
<comment type="caution">
    <text evidence="2">The sequence shown here is derived from an EMBL/GenBank/DDBJ whole genome shotgun (WGS) entry which is preliminary data.</text>
</comment>
<keyword evidence="2" id="KW-0413">Isomerase</keyword>
<dbReference type="CDD" id="cd03024">
    <property type="entry name" value="DsbA_FrnE"/>
    <property type="match status" value="1"/>
</dbReference>
<organism evidence="2 3">
    <name type="scientific">Marinobacterium lacunae</name>
    <dbReference type="NCBI Taxonomy" id="1232683"/>
    <lineage>
        <taxon>Bacteria</taxon>
        <taxon>Pseudomonadati</taxon>
        <taxon>Pseudomonadota</taxon>
        <taxon>Gammaproteobacteria</taxon>
        <taxon>Oceanospirillales</taxon>
        <taxon>Oceanospirillaceae</taxon>
        <taxon>Marinobacterium</taxon>
    </lineage>
</organism>
<dbReference type="PATRIC" id="fig|1232683.4.peg.1239"/>
<dbReference type="GO" id="GO:0016853">
    <property type="term" value="F:isomerase activity"/>
    <property type="evidence" value="ECO:0007669"/>
    <property type="project" value="UniProtKB-KW"/>
</dbReference>
<dbReference type="InterPro" id="IPR036249">
    <property type="entry name" value="Thioredoxin-like_sf"/>
</dbReference>
<dbReference type="PANTHER" id="PTHR13887:SF41">
    <property type="entry name" value="THIOREDOXIN SUPERFAMILY PROTEIN"/>
    <property type="match status" value="1"/>
</dbReference>
<dbReference type="RefSeq" id="WP_036185006.1">
    <property type="nucleotide sequence ID" value="NZ_JMQN01000015.1"/>
</dbReference>
<evidence type="ECO:0000313" key="2">
    <source>
        <dbReference type="EMBL" id="KEA64796.1"/>
    </source>
</evidence>
<dbReference type="SUPFAM" id="SSF52833">
    <property type="entry name" value="Thioredoxin-like"/>
    <property type="match status" value="1"/>
</dbReference>
<gene>
    <name evidence="2" type="ORF">ADIMK_1249</name>
</gene>
<dbReference type="eggNOG" id="COG2761">
    <property type="taxonomic scope" value="Bacteria"/>
</dbReference>